<organism evidence="5 8">
    <name type="scientific">Methylopila capsulata</name>
    <dbReference type="NCBI Taxonomy" id="61654"/>
    <lineage>
        <taxon>Bacteria</taxon>
        <taxon>Pseudomonadati</taxon>
        <taxon>Pseudomonadota</taxon>
        <taxon>Alphaproteobacteria</taxon>
        <taxon>Hyphomicrobiales</taxon>
        <taxon>Methylopilaceae</taxon>
        <taxon>Methylopila</taxon>
    </lineage>
</organism>
<reference evidence="6 7" key="2">
    <citation type="submission" date="2021-01" db="EMBL/GenBank/DDBJ databases">
        <title>Genomic Encyclopedia of Type Strains, Phase IV (KMG-IV): sequencing the most valuable type-strain genomes for metagenomic binning, comparative biology and taxonomic classification.</title>
        <authorList>
            <person name="Goeker M."/>
        </authorList>
    </citation>
    <scope>NUCLEOTIDE SEQUENCE [LARGE SCALE GENOMIC DNA]</scope>
    <source>
        <strain evidence="6 7">DSM 6130</strain>
    </source>
</reference>
<dbReference type="InterPro" id="IPR023187">
    <property type="entry name" value="Tscrpt_reg_MarR-type_CS"/>
</dbReference>
<reference evidence="5" key="3">
    <citation type="submission" date="2023-01" db="EMBL/GenBank/DDBJ databases">
        <authorList>
            <person name="Sun Q."/>
            <person name="Evtushenko L."/>
        </authorList>
    </citation>
    <scope>NUCLEOTIDE SEQUENCE</scope>
    <source>
        <strain evidence="5">VKM B-1606</strain>
    </source>
</reference>
<evidence type="ECO:0000259" key="4">
    <source>
        <dbReference type="PROSITE" id="PS50995"/>
    </source>
</evidence>
<dbReference type="Gene3D" id="1.10.10.10">
    <property type="entry name" value="Winged helix-like DNA-binding domain superfamily/Winged helix DNA-binding domain"/>
    <property type="match status" value="1"/>
</dbReference>
<protein>
    <submittedName>
        <fullName evidence="6">MarR family transcriptional regulator for hemolysin</fullName>
    </submittedName>
</protein>
<dbReference type="RefSeq" id="WP_271206191.1">
    <property type="nucleotide sequence ID" value="NZ_BSFF01000003.1"/>
</dbReference>
<dbReference type="GO" id="GO:0003677">
    <property type="term" value="F:DNA binding"/>
    <property type="evidence" value="ECO:0007669"/>
    <property type="project" value="UniProtKB-KW"/>
</dbReference>
<dbReference type="InterPro" id="IPR000835">
    <property type="entry name" value="HTH_MarR-typ"/>
</dbReference>
<dbReference type="InterPro" id="IPR036388">
    <property type="entry name" value="WH-like_DNA-bd_sf"/>
</dbReference>
<comment type="caution">
    <text evidence="5">The sequence shown here is derived from an EMBL/GenBank/DDBJ whole genome shotgun (WGS) entry which is preliminary data.</text>
</comment>
<proteinExistence type="predicted"/>
<dbReference type="GO" id="GO:0006950">
    <property type="term" value="P:response to stress"/>
    <property type="evidence" value="ECO:0007669"/>
    <property type="project" value="TreeGrafter"/>
</dbReference>
<dbReference type="PANTHER" id="PTHR33164">
    <property type="entry name" value="TRANSCRIPTIONAL REGULATOR, MARR FAMILY"/>
    <property type="match status" value="1"/>
</dbReference>
<reference evidence="5" key="1">
    <citation type="journal article" date="2014" name="Int. J. Syst. Evol. Microbiol.">
        <title>Complete genome sequence of Corynebacterium casei LMG S-19264T (=DSM 44701T), isolated from a smear-ripened cheese.</title>
        <authorList>
            <consortium name="US DOE Joint Genome Institute (JGI-PGF)"/>
            <person name="Walter F."/>
            <person name="Albersmeier A."/>
            <person name="Kalinowski J."/>
            <person name="Ruckert C."/>
        </authorList>
    </citation>
    <scope>NUCLEOTIDE SEQUENCE</scope>
    <source>
        <strain evidence="5">VKM B-1606</strain>
    </source>
</reference>
<dbReference type="InterPro" id="IPR036390">
    <property type="entry name" value="WH_DNA-bd_sf"/>
</dbReference>
<evidence type="ECO:0000313" key="6">
    <source>
        <dbReference type="EMBL" id="MBM7852761.1"/>
    </source>
</evidence>
<dbReference type="PROSITE" id="PS01117">
    <property type="entry name" value="HTH_MARR_1"/>
    <property type="match status" value="1"/>
</dbReference>
<dbReference type="InterPro" id="IPR039422">
    <property type="entry name" value="MarR/SlyA-like"/>
</dbReference>
<gene>
    <name evidence="5" type="ORF">GCM10008170_29900</name>
    <name evidence="6" type="ORF">JOD31_003003</name>
</gene>
<name>A0A9W6IUT3_9HYPH</name>
<dbReference type="EMBL" id="BSFF01000003">
    <property type="protein sequence ID" value="GLK56971.1"/>
    <property type="molecule type" value="Genomic_DNA"/>
</dbReference>
<dbReference type="Proteomes" id="UP000758856">
    <property type="component" value="Unassembled WGS sequence"/>
</dbReference>
<dbReference type="PANTHER" id="PTHR33164:SF64">
    <property type="entry name" value="TRANSCRIPTIONAL REGULATOR SLYA"/>
    <property type="match status" value="1"/>
</dbReference>
<sequence>MTDFGFGLTLAARRWRRAIDEALARYGLSDASWRPLLHLDRLGEGARQHDLAYSLGIEGPSLVRLLDRLAEAELIERREDPTDRRAKTLHFTARGRDETARLKQVVAEVCAEMLEGAPIEEIAAATRLLARLALDRSARS</sequence>
<dbReference type="SMART" id="SM00347">
    <property type="entry name" value="HTH_MARR"/>
    <property type="match status" value="1"/>
</dbReference>
<evidence type="ECO:0000256" key="1">
    <source>
        <dbReference type="ARBA" id="ARBA00023015"/>
    </source>
</evidence>
<dbReference type="Pfam" id="PF12802">
    <property type="entry name" value="MarR_2"/>
    <property type="match status" value="1"/>
</dbReference>
<keyword evidence="7" id="KW-1185">Reference proteome</keyword>
<keyword evidence="2" id="KW-0238">DNA-binding</keyword>
<evidence type="ECO:0000256" key="3">
    <source>
        <dbReference type="ARBA" id="ARBA00023163"/>
    </source>
</evidence>
<accession>A0A9W6IUT3</accession>
<feature type="domain" description="HTH marR-type" evidence="4">
    <location>
        <begin position="1"/>
        <end position="134"/>
    </location>
</feature>
<evidence type="ECO:0000313" key="5">
    <source>
        <dbReference type="EMBL" id="GLK56971.1"/>
    </source>
</evidence>
<dbReference type="EMBL" id="JAFBCY010000003">
    <property type="protein sequence ID" value="MBM7852761.1"/>
    <property type="molecule type" value="Genomic_DNA"/>
</dbReference>
<keyword evidence="3" id="KW-0804">Transcription</keyword>
<keyword evidence="1" id="KW-0805">Transcription regulation</keyword>
<evidence type="ECO:0000256" key="2">
    <source>
        <dbReference type="ARBA" id="ARBA00023125"/>
    </source>
</evidence>
<dbReference type="Proteomes" id="UP001143400">
    <property type="component" value="Unassembled WGS sequence"/>
</dbReference>
<dbReference type="GO" id="GO:0003700">
    <property type="term" value="F:DNA-binding transcription factor activity"/>
    <property type="evidence" value="ECO:0007669"/>
    <property type="project" value="InterPro"/>
</dbReference>
<evidence type="ECO:0000313" key="8">
    <source>
        <dbReference type="Proteomes" id="UP001143400"/>
    </source>
</evidence>
<dbReference type="AlphaFoldDB" id="A0A9W6IUT3"/>
<dbReference type="PRINTS" id="PR00598">
    <property type="entry name" value="HTHMARR"/>
</dbReference>
<dbReference type="SUPFAM" id="SSF46785">
    <property type="entry name" value="Winged helix' DNA-binding domain"/>
    <property type="match status" value="1"/>
</dbReference>
<evidence type="ECO:0000313" key="7">
    <source>
        <dbReference type="Proteomes" id="UP000758856"/>
    </source>
</evidence>
<dbReference type="PROSITE" id="PS50995">
    <property type="entry name" value="HTH_MARR_2"/>
    <property type="match status" value="1"/>
</dbReference>